<dbReference type="GO" id="GO:0016787">
    <property type="term" value="F:hydrolase activity"/>
    <property type="evidence" value="ECO:0007669"/>
    <property type="project" value="UniProtKB-KW"/>
</dbReference>
<dbReference type="SUPFAM" id="SSF51261">
    <property type="entry name" value="Duplicated hybrid motif"/>
    <property type="match status" value="1"/>
</dbReference>
<keyword evidence="5" id="KW-1185">Reference proteome</keyword>
<keyword evidence="2" id="KW-0472">Membrane</keyword>
<keyword evidence="2" id="KW-0812">Transmembrane</keyword>
<accession>A0ABV7EPZ9</accession>
<dbReference type="PANTHER" id="PTHR21666:SF268">
    <property type="entry name" value="PEPTIDASE M23 DOMAIN-CONTAINING PROTEIN"/>
    <property type="match status" value="1"/>
</dbReference>
<dbReference type="PANTHER" id="PTHR21666">
    <property type="entry name" value="PEPTIDASE-RELATED"/>
    <property type="match status" value="1"/>
</dbReference>
<feature type="region of interest" description="Disordered" evidence="1">
    <location>
        <begin position="1"/>
        <end position="24"/>
    </location>
</feature>
<evidence type="ECO:0000256" key="1">
    <source>
        <dbReference type="SAM" id="MobiDB-lite"/>
    </source>
</evidence>
<evidence type="ECO:0000256" key="2">
    <source>
        <dbReference type="SAM" id="Phobius"/>
    </source>
</evidence>
<dbReference type="InterPro" id="IPR050570">
    <property type="entry name" value="Cell_wall_metabolism_enzyme"/>
</dbReference>
<dbReference type="EC" id="3.4.24.-" evidence="4"/>
<evidence type="ECO:0000313" key="4">
    <source>
        <dbReference type="EMBL" id="MFC3103994.1"/>
    </source>
</evidence>
<feature type="transmembrane region" description="Helical" evidence="2">
    <location>
        <begin position="29"/>
        <end position="46"/>
    </location>
</feature>
<sequence length="354" mass="37983">MTDSETESTPDPADTPQPAEPAKRPARNVRPWLFLLLLLALIALLATRPDLRRQAADSAATAVRTVAFDGLGLSPRQLFVWRLRIAGLEDSPLGQRWRNAVERASKDPTSIGRRYRTDARFSPDTVEAHVYDATLDRGEQIVWRLTRTDTTGGRLYASLERRSGDGDWSTVTELTADGERHAEVVDRDGRYRIVLQPELFAAVNYSLATATGGSLDFPVEGGAPRDIGSGFGAPRDGGSRAHHGVDIFADRGTPVTAVTAGRVRTGTGGIGGNHIWLSGGVFGIGGARYYYAHLDSFEVESGDRVDKGQVIGHVGNTGNARTTPPHLHFGIYTSGGPVNPAPFLKPVAQLPGAG</sequence>
<evidence type="ECO:0000259" key="3">
    <source>
        <dbReference type="Pfam" id="PF01551"/>
    </source>
</evidence>
<dbReference type="Pfam" id="PF01551">
    <property type="entry name" value="Peptidase_M23"/>
    <property type="match status" value="1"/>
</dbReference>
<dbReference type="InterPro" id="IPR016047">
    <property type="entry name" value="M23ase_b-sheet_dom"/>
</dbReference>
<keyword evidence="2" id="KW-1133">Transmembrane helix</keyword>
<dbReference type="Gene3D" id="2.70.70.10">
    <property type="entry name" value="Glucose Permease (Domain IIA)"/>
    <property type="match status" value="1"/>
</dbReference>
<reference evidence="5" key="1">
    <citation type="journal article" date="2019" name="Int. J. Syst. Evol. Microbiol.">
        <title>The Global Catalogue of Microorganisms (GCM) 10K type strain sequencing project: providing services to taxonomists for standard genome sequencing and annotation.</title>
        <authorList>
            <consortium name="The Broad Institute Genomics Platform"/>
            <consortium name="The Broad Institute Genome Sequencing Center for Infectious Disease"/>
            <person name="Wu L."/>
            <person name="Ma J."/>
        </authorList>
    </citation>
    <scope>NUCLEOTIDE SEQUENCE [LARGE SCALE GENOMIC DNA]</scope>
    <source>
        <strain evidence="5">KCTC 52640</strain>
    </source>
</reference>
<dbReference type="InterPro" id="IPR011055">
    <property type="entry name" value="Dup_hybrid_motif"/>
</dbReference>
<proteinExistence type="predicted"/>
<keyword evidence="4" id="KW-0378">Hydrolase</keyword>
<organism evidence="4 5">
    <name type="scientific">Salinisphaera aquimarina</name>
    <dbReference type="NCBI Taxonomy" id="2094031"/>
    <lineage>
        <taxon>Bacteria</taxon>
        <taxon>Pseudomonadati</taxon>
        <taxon>Pseudomonadota</taxon>
        <taxon>Gammaproteobacteria</taxon>
        <taxon>Salinisphaerales</taxon>
        <taxon>Salinisphaeraceae</taxon>
        <taxon>Salinisphaera</taxon>
    </lineage>
</organism>
<feature type="domain" description="M23ase beta-sheet core" evidence="3">
    <location>
        <begin position="241"/>
        <end position="340"/>
    </location>
</feature>
<dbReference type="CDD" id="cd12797">
    <property type="entry name" value="M23_peptidase"/>
    <property type="match status" value="1"/>
</dbReference>
<dbReference type="EMBL" id="JBHRSS010000003">
    <property type="protein sequence ID" value="MFC3103994.1"/>
    <property type="molecule type" value="Genomic_DNA"/>
</dbReference>
<dbReference type="Proteomes" id="UP001595462">
    <property type="component" value="Unassembled WGS sequence"/>
</dbReference>
<evidence type="ECO:0000313" key="5">
    <source>
        <dbReference type="Proteomes" id="UP001595462"/>
    </source>
</evidence>
<gene>
    <name evidence="4" type="ORF">ACFOSU_08825</name>
</gene>
<name>A0ABV7EPZ9_9GAMM</name>
<dbReference type="RefSeq" id="WP_380688555.1">
    <property type="nucleotide sequence ID" value="NZ_JBHRSS010000003.1"/>
</dbReference>
<comment type="caution">
    <text evidence="4">The sequence shown here is derived from an EMBL/GenBank/DDBJ whole genome shotgun (WGS) entry which is preliminary data.</text>
</comment>
<protein>
    <submittedName>
        <fullName evidence="4">M23 family metallopeptidase</fullName>
        <ecNumber evidence="4">3.4.24.-</ecNumber>
    </submittedName>
</protein>